<evidence type="ECO:0000259" key="3">
    <source>
        <dbReference type="Pfam" id="PF01232"/>
    </source>
</evidence>
<accession>A0A9X5FF41</accession>
<dbReference type="InterPro" id="IPR013131">
    <property type="entry name" value="Mannitol_DH_N"/>
</dbReference>
<keyword evidence="6" id="KW-1185">Reference proteome</keyword>
<comment type="catalytic activity">
    <reaction evidence="2">
        <text>D-mannitol 1-phosphate + NAD(+) = beta-D-fructose 6-phosphate + NADH + H(+)</text>
        <dbReference type="Rhea" id="RHEA:19661"/>
        <dbReference type="ChEBI" id="CHEBI:15378"/>
        <dbReference type="ChEBI" id="CHEBI:57540"/>
        <dbReference type="ChEBI" id="CHEBI:57634"/>
        <dbReference type="ChEBI" id="CHEBI:57945"/>
        <dbReference type="ChEBI" id="CHEBI:61381"/>
        <dbReference type="EC" id="1.1.1.17"/>
    </reaction>
</comment>
<gene>
    <name evidence="5" type="ORF">HF995_06110</name>
</gene>
<dbReference type="Pfam" id="PF08125">
    <property type="entry name" value="Mannitol_dh_C"/>
    <property type="match status" value="1"/>
</dbReference>
<comment type="caution">
    <text evidence="5">The sequence shown here is derived from an EMBL/GenBank/DDBJ whole genome shotgun (WGS) entry which is preliminary data.</text>
</comment>
<dbReference type="Proteomes" id="UP000774283">
    <property type="component" value="Unassembled WGS sequence"/>
</dbReference>
<evidence type="ECO:0000256" key="2">
    <source>
        <dbReference type="ARBA" id="ARBA00048615"/>
    </source>
</evidence>
<organism evidence="5 6">
    <name type="scientific">Sanguibacter hominis ATCC BAA-789</name>
    <dbReference type="NCBI Taxonomy" id="1312740"/>
    <lineage>
        <taxon>Bacteria</taxon>
        <taxon>Bacillati</taxon>
        <taxon>Actinomycetota</taxon>
        <taxon>Actinomycetes</taxon>
        <taxon>Micrococcales</taxon>
        <taxon>Sanguibacteraceae</taxon>
        <taxon>Sanguibacter</taxon>
    </lineage>
</organism>
<reference evidence="5 6" key="1">
    <citation type="submission" date="2020-04" db="EMBL/GenBank/DDBJ databases">
        <title>MicrobeNet Type strains.</title>
        <authorList>
            <person name="Nicholson A.C."/>
        </authorList>
    </citation>
    <scope>NUCLEOTIDE SEQUENCE [LARGE SCALE GENOMIC DNA]</scope>
    <source>
        <strain evidence="5 6">ATCC BAA-789</strain>
    </source>
</reference>
<dbReference type="Gene3D" id="1.10.1040.10">
    <property type="entry name" value="N-(1-d-carboxylethyl)-l-norvaline Dehydrogenase, domain 2"/>
    <property type="match status" value="1"/>
</dbReference>
<dbReference type="PANTHER" id="PTHR43362">
    <property type="entry name" value="MANNITOL DEHYDROGENASE DSF1-RELATED"/>
    <property type="match status" value="1"/>
</dbReference>
<dbReference type="InterPro" id="IPR008927">
    <property type="entry name" value="6-PGluconate_DH-like_C_sf"/>
</dbReference>
<sequence length="435" mass="46189">MHLGLGAFFRAHQAWYTAHADDAAEWGIAAFTGRSRALADTLTAQDGLYTLAELAPGADHVETVESVVAAHAGTDHEALLRYAADAAVTVMTTTVTEAGYVRGASGIDHEDSRVAADVATLRADPRAPVQTAPARIVAFLLARRAAGGGGLTIVPCDNLPSNGDVLRDVVEDLTSLVDPSLQAWADEHLSYVTTMVDRITPASTDDDVARARAAGFDDAAPVATEPFAEWVLAGEFRGPHPAWETAGATFTDDVVPYEERKLFLLNGAHSLLAYAGSARGHETVAEAFADPLVRSRVEAWWDEACRHLTLPAGDLAAYRVALTARFANTSIRHLLAQIAKDGTQKLPVRILPTLRRERTEGRMPDGAVAALAAWIASVRAGGPALDDPLAERLRPLVGMPADAGSRDLLALLDPALAQDAELVRAVVHAQVLVPR</sequence>
<dbReference type="PANTHER" id="PTHR43362:SF1">
    <property type="entry name" value="MANNITOL DEHYDROGENASE 2-RELATED"/>
    <property type="match status" value="1"/>
</dbReference>
<keyword evidence="1" id="KW-0560">Oxidoreductase</keyword>
<evidence type="ECO:0000259" key="4">
    <source>
        <dbReference type="Pfam" id="PF08125"/>
    </source>
</evidence>
<feature type="domain" description="Mannitol dehydrogenase N-terminal" evidence="3">
    <location>
        <begin position="1"/>
        <end position="244"/>
    </location>
</feature>
<dbReference type="InterPro" id="IPR036291">
    <property type="entry name" value="NAD(P)-bd_dom_sf"/>
</dbReference>
<evidence type="ECO:0000256" key="1">
    <source>
        <dbReference type="ARBA" id="ARBA00023002"/>
    </source>
</evidence>
<proteinExistence type="predicted"/>
<dbReference type="InterPro" id="IPR050988">
    <property type="entry name" value="Mannitol_DH/Oxidoreductase"/>
</dbReference>
<dbReference type="SUPFAM" id="SSF48179">
    <property type="entry name" value="6-phosphogluconate dehydrogenase C-terminal domain-like"/>
    <property type="match status" value="1"/>
</dbReference>
<dbReference type="GO" id="GO:0008926">
    <property type="term" value="F:mannitol-1-phosphate 5-dehydrogenase activity"/>
    <property type="evidence" value="ECO:0007669"/>
    <property type="project" value="UniProtKB-EC"/>
</dbReference>
<dbReference type="InterPro" id="IPR013328">
    <property type="entry name" value="6PGD_dom2"/>
</dbReference>
<dbReference type="SUPFAM" id="SSF51735">
    <property type="entry name" value="NAD(P)-binding Rossmann-fold domains"/>
    <property type="match status" value="1"/>
</dbReference>
<evidence type="ECO:0000313" key="6">
    <source>
        <dbReference type="Proteomes" id="UP000774283"/>
    </source>
</evidence>
<dbReference type="InterPro" id="IPR013118">
    <property type="entry name" value="Mannitol_DH_C"/>
</dbReference>
<dbReference type="Pfam" id="PF01232">
    <property type="entry name" value="Mannitol_dh"/>
    <property type="match status" value="1"/>
</dbReference>
<dbReference type="PRINTS" id="PR00084">
    <property type="entry name" value="MTLDHDRGNASE"/>
</dbReference>
<evidence type="ECO:0000313" key="5">
    <source>
        <dbReference type="EMBL" id="NKX92851.1"/>
    </source>
</evidence>
<name>A0A9X5FF41_9MICO</name>
<dbReference type="InterPro" id="IPR000669">
    <property type="entry name" value="Mannitol_DH"/>
</dbReference>
<dbReference type="AlphaFoldDB" id="A0A9X5FF41"/>
<dbReference type="EMBL" id="JAAXOW010000001">
    <property type="protein sequence ID" value="NKX92851.1"/>
    <property type="molecule type" value="Genomic_DNA"/>
</dbReference>
<dbReference type="Gene3D" id="3.40.50.720">
    <property type="entry name" value="NAD(P)-binding Rossmann-like Domain"/>
    <property type="match status" value="1"/>
</dbReference>
<feature type="domain" description="Mannitol dehydrogenase C-terminal" evidence="4">
    <location>
        <begin position="253"/>
        <end position="429"/>
    </location>
</feature>
<protein>
    <submittedName>
        <fullName evidence="5">Mannitol dehydrogenase family protein</fullName>
    </submittedName>
</protein>